<dbReference type="Proteomes" id="UP000828390">
    <property type="component" value="Unassembled WGS sequence"/>
</dbReference>
<evidence type="ECO:0000256" key="1">
    <source>
        <dbReference type="SAM" id="MobiDB-lite"/>
    </source>
</evidence>
<keyword evidence="3" id="KW-1185">Reference proteome</keyword>
<dbReference type="EMBL" id="JAIWYP010000015">
    <property type="protein sequence ID" value="KAH3705481.1"/>
    <property type="molecule type" value="Genomic_DNA"/>
</dbReference>
<sequence length="79" mass="9104">MFHVIDIFFVFCPDQTTRLADESELGWRFVSEYESNPLASDSEDEKRMNRAEARANKKLKAKRSKKNPEARATGHTGSR</sequence>
<comment type="caution">
    <text evidence="2">The sequence shown here is derived from an EMBL/GenBank/DDBJ whole genome shotgun (WGS) entry which is preliminary data.</text>
</comment>
<proteinExistence type="predicted"/>
<name>A0A9D4BS01_DREPO</name>
<reference evidence="2" key="1">
    <citation type="journal article" date="2019" name="bioRxiv">
        <title>The Genome of the Zebra Mussel, Dreissena polymorpha: A Resource for Invasive Species Research.</title>
        <authorList>
            <person name="McCartney M.A."/>
            <person name="Auch B."/>
            <person name="Kono T."/>
            <person name="Mallez S."/>
            <person name="Zhang Y."/>
            <person name="Obille A."/>
            <person name="Becker A."/>
            <person name="Abrahante J.E."/>
            <person name="Garbe J."/>
            <person name="Badalamenti J.P."/>
            <person name="Herman A."/>
            <person name="Mangelson H."/>
            <person name="Liachko I."/>
            <person name="Sullivan S."/>
            <person name="Sone E.D."/>
            <person name="Koren S."/>
            <person name="Silverstein K.A.T."/>
            <person name="Beckman K.B."/>
            <person name="Gohl D.M."/>
        </authorList>
    </citation>
    <scope>NUCLEOTIDE SEQUENCE</scope>
    <source>
        <strain evidence="2">Duluth1</strain>
        <tissue evidence="2">Whole animal</tissue>
    </source>
</reference>
<evidence type="ECO:0000313" key="2">
    <source>
        <dbReference type="EMBL" id="KAH3705481.1"/>
    </source>
</evidence>
<feature type="compositionally biased region" description="Basic and acidic residues" evidence="1">
    <location>
        <begin position="44"/>
        <end position="55"/>
    </location>
</feature>
<dbReference type="AlphaFoldDB" id="A0A9D4BS01"/>
<feature type="compositionally biased region" description="Basic residues" evidence="1">
    <location>
        <begin position="56"/>
        <end position="65"/>
    </location>
</feature>
<organism evidence="2 3">
    <name type="scientific">Dreissena polymorpha</name>
    <name type="common">Zebra mussel</name>
    <name type="synonym">Mytilus polymorpha</name>
    <dbReference type="NCBI Taxonomy" id="45954"/>
    <lineage>
        <taxon>Eukaryota</taxon>
        <taxon>Metazoa</taxon>
        <taxon>Spiralia</taxon>
        <taxon>Lophotrochozoa</taxon>
        <taxon>Mollusca</taxon>
        <taxon>Bivalvia</taxon>
        <taxon>Autobranchia</taxon>
        <taxon>Heteroconchia</taxon>
        <taxon>Euheterodonta</taxon>
        <taxon>Imparidentia</taxon>
        <taxon>Neoheterodontei</taxon>
        <taxon>Myida</taxon>
        <taxon>Dreissenoidea</taxon>
        <taxon>Dreissenidae</taxon>
        <taxon>Dreissena</taxon>
    </lineage>
</organism>
<reference evidence="2" key="2">
    <citation type="submission" date="2020-11" db="EMBL/GenBank/DDBJ databases">
        <authorList>
            <person name="McCartney M.A."/>
            <person name="Auch B."/>
            <person name="Kono T."/>
            <person name="Mallez S."/>
            <person name="Becker A."/>
            <person name="Gohl D.M."/>
            <person name="Silverstein K.A.T."/>
            <person name="Koren S."/>
            <person name="Bechman K.B."/>
            <person name="Herman A."/>
            <person name="Abrahante J.E."/>
            <person name="Garbe J."/>
        </authorList>
    </citation>
    <scope>NUCLEOTIDE SEQUENCE</scope>
    <source>
        <strain evidence="2">Duluth1</strain>
        <tissue evidence="2">Whole animal</tissue>
    </source>
</reference>
<protein>
    <submittedName>
        <fullName evidence="2">Uncharacterized protein</fullName>
    </submittedName>
</protein>
<accession>A0A9D4BS01</accession>
<evidence type="ECO:0000313" key="3">
    <source>
        <dbReference type="Proteomes" id="UP000828390"/>
    </source>
</evidence>
<feature type="region of interest" description="Disordered" evidence="1">
    <location>
        <begin position="36"/>
        <end position="79"/>
    </location>
</feature>
<gene>
    <name evidence="2" type="ORF">DPMN_080556</name>
</gene>